<dbReference type="PANTHER" id="PTHR43283">
    <property type="entry name" value="BETA-LACTAMASE-RELATED"/>
    <property type="match status" value="1"/>
</dbReference>
<dbReference type="Gene3D" id="3.40.710.10">
    <property type="entry name" value="DD-peptidase/beta-lactamase superfamily"/>
    <property type="match status" value="1"/>
</dbReference>
<protein>
    <submittedName>
        <fullName evidence="2">Serine hydrolase</fullName>
    </submittedName>
</protein>
<comment type="caution">
    <text evidence="2">The sequence shown here is derived from an EMBL/GenBank/DDBJ whole genome shotgun (WGS) entry which is preliminary data.</text>
</comment>
<dbReference type="PANTHER" id="PTHR43283:SF7">
    <property type="entry name" value="BETA-LACTAMASE-RELATED DOMAIN-CONTAINING PROTEIN"/>
    <property type="match status" value="1"/>
</dbReference>
<name>A0A5M6ZIJ7_9PROT</name>
<keyword evidence="3" id="KW-1185">Reference proteome</keyword>
<evidence type="ECO:0000313" key="2">
    <source>
        <dbReference type="EMBL" id="KAA5803527.1"/>
    </source>
</evidence>
<dbReference type="AlphaFoldDB" id="A0A5M6ZIJ7"/>
<feature type="domain" description="Beta-lactamase-related" evidence="1">
    <location>
        <begin position="156"/>
        <end position="426"/>
    </location>
</feature>
<evidence type="ECO:0000259" key="1">
    <source>
        <dbReference type="Pfam" id="PF00144"/>
    </source>
</evidence>
<dbReference type="RefSeq" id="WP_150022795.1">
    <property type="nucleotide sequence ID" value="NZ_VWOJ01000002.1"/>
</dbReference>
<proteinExistence type="predicted"/>
<dbReference type="Pfam" id="PF00144">
    <property type="entry name" value="Beta-lactamase"/>
    <property type="match status" value="1"/>
</dbReference>
<dbReference type="SUPFAM" id="SSF56601">
    <property type="entry name" value="beta-lactamase/transpeptidase-like"/>
    <property type="match status" value="1"/>
</dbReference>
<dbReference type="InterPro" id="IPR001466">
    <property type="entry name" value="Beta-lactam-related"/>
</dbReference>
<organism evidence="2 3">
    <name type="scientific">Alkalicaulis satelles</name>
    <dbReference type="NCBI Taxonomy" id="2609175"/>
    <lineage>
        <taxon>Bacteria</taxon>
        <taxon>Pseudomonadati</taxon>
        <taxon>Pseudomonadota</taxon>
        <taxon>Alphaproteobacteria</taxon>
        <taxon>Maricaulales</taxon>
        <taxon>Maricaulaceae</taxon>
        <taxon>Alkalicaulis</taxon>
    </lineage>
</organism>
<reference evidence="2 3" key="1">
    <citation type="submission" date="2019-09" db="EMBL/GenBank/DDBJ databases">
        <authorList>
            <person name="Kevbrin V."/>
            <person name="Grouzdev D.S."/>
        </authorList>
    </citation>
    <scope>NUCLEOTIDE SEQUENCE [LARGE SCALE GENOMIC DNA]</scope>
    <source>
        <strain evidence="2 3">G-192</strain>
    </source>
</reference>
<dbReference type="InterPro" id="IPR050789">
    <property type="entry name" value="Diverse_Enzym_Activities"/>
</dbReference>
<evidence type="ECO:0000313" key="3">
    <source>
        <dbReference type="Proteomes" id="UP000325122"/>
    </source>
</evidence>
<dbReference type="Proteomes" id="UP000325122">
    <property type="component" value="Unassembled WGS sequence"/>
</dbReference>
<gene>
    <name evidence="2" type="ORF">F1654_06895</name>
</gene>
<dbReference type="EMBL" id="VWOJ01000002">
    <property type="protein sequence ID" value="KAA5803527.1"/>
    <property type="molecule type" value="Genomic_DNA"/>
</dbReference>
<dbReference type="GO" id="GO:0016787">
    <property type="term" value="F:hydrolase activity"/>
    <property type="evidence" value="ECO:0007669"/>
    <property type="project" value="UniProtKB-KW"/>
</dbReference>
<accession>A0A5M6ZIJ7</accession>
<keyword evidence="2" id="KW-0378">Hydrolase</keyword>
<dbReference type="InterPro" id="IPR012338">
    <property type="entry name" value="Beta-lactam/transpept-like"/>
</dbReference>
<sequence>MKRLLAGAAGVILAVAVGGWLYLSNSPAGQIYVPSGTGITAKQICSLTFVSGLDPERARALYTDPLLGDARPLLRVRVDHEAETVKASALGMLFRQTAIHREGLGCTLVHEPGAFDAGLALPLSGEPDAMTLDTDWRDTQFDSAALDAALDLAFTDDGRNTLAALVLHDGRLIAERYAEGVTPETPLPGWSMTKSFAATLAGVLVQRGLLDVHAEGLAPDLAANGREAITVDHLLRMTAGLDGFETGDGFDPASQMLFTQADMAHYAANRNVIHAPGEHWDYQSGDTILAGSVLGRYLGDTVPERQAALRRWLFEPLGMHHSVVEADEAGTLKLSSYMYASARDWARLAQLYLDGGRSGGEQIIPPGWADYVTTPTPHSRRRYGAGFWLNNPGLPSDAFMMDGFQSQRVVIIPSESLVIVRLGATNGVYEDTTGFVNAVITARKPDMAPE</sequence>